<dbReference type="OrthoDB" id="10657182at2759"/>
<keyword evidence="2" id="KW-0812">Transmembrane</keyword>
<dbReference type="KEGG" id="mng:MNEG_1640"/>
<feature type="transmembrane region" description="Helical" evidence="2">
    <location>
        <begin position="104"/>
        <end position="127"/>
    </location>
</feature>
<reference evidence="3 4" key="1">
    <citation type="journal article" date="2013" name="BMC Genomics">
        <title>Reconstruction of the lipid metabolism for the microalga Monoraphidium neglectum from its genome sequence reveals characteristics suitable for biofuel production.</title>
        <authorList>
            <person name="Bogen C."/>
            <person name="Al-Dilaimi A."/>
            <person name="Albersmeier A."/>
            <person name="Wichmann J."/>
            <person name="Grundmann M."/>
            <person name="Rupp O."/>
            <person name="Lauersen K.J."/>
            <person name="Blifernez-Klassen O."/>
            <person name="Kalinowski J."/>
            <person name="Goesmann A."/>
            <person name="Mussgnug J.H."/>
            <person name="Kruse O."/>
        </authorList>
    </citation>
    <scope>NUCLEOTIDE SEQUENCE [LARGE SCALE GENOMIC DNA]</scope>
    <source>
        <strain evidence="3 4">SAG 48.87</strain>
    </source>
</reference>
<proteinExistence type="predicted"/>
<name>A0A0D2MUU2_9CHLO</name>
<feature type="transmembrane region" description="Helical" evidence="2">
    <location>
        <begin position="44"/>
        <end position="65"/>
    </location>
</feature>
<dbReference type="EMBL" id="KK100388">
    <property type="protein sequence ID" value="KIZ06315.1"/>
    <property type="molecule type" value="Genomic_DNA"/>
</dbReference>
<keyword evidence="2" id="KW-1133">Transmembrane helix</keyword>
<feature type="region of interest" description="Disordered" evidence="1">
    <location>
        <begin position="1"/>
        <end position="36"/>
    </location>
</feature>
<keyword evidence="4" id="KW-1185">Reference proteome</keyword>
<feature type="transmembrane region" description="Helical" evidence="2">
    <location>
        <begin position="77"/>
        <end position="98"/>
    </location>
</feature>
<feature type="compositionally biased region" description="Low complexity" evidence="1">
    <location>
        <begin position="8"/>
        <end position="34"/>
    </location>
</feature>
<evidence type="ECO:0000256" key="2">
    <source>
        <dbReference type="SAM" id="Phobius"/>
    </source>
</evidence>
<evidence type="ECO:0000313" key="3">
    <source>
        <dbReference type="EMBL" id="KIZ06315.1"/>
    </source>
</evidence>
<protein>
    <submittedName>
        <fullName evidence="3">Uncharacterized protein</fullName>
    </submittedName>
</protein>
<organism evidence="3 4">
    <name type="scientific">Monoraphidium neglectum</name>
    <dbReference type="NCBI Taxonomy" id="145388"/>
    <lineage>
        <taxon>Eukaryota</taxon>
        <taxon>Viridiplantae</taxon>
        <taxon>Chlorophyta</taxon>
        <taxon>core chlorophytes</taxon>
        <taxon>Chlorophyceae</taxon>
        <taxon>CS clade</taxon>
        <taxon>Sphaeropleales</taxon>
        <taxon>Selenastraceae</taxon>
        <taxon>Monoraphidium</taxon>
    </lineage>
</organism>
<dbReference type="AlphaFoldDB" id="A0A0D2MUU2"/>
<dbReference type="Proteomes" id="UP000054498">
    <property type="component" value="Unassembled WGS sequence"/>
</dbReference>
<sequence>MQDLAERPLPAGGDAPAAAAQQQRPPAKQQRLPPGAAPRGLFEALHLGLFASLAMQGAWLALGRLDGLPINSADPVWALQYWSVMIGAAYLVSVVRVLDWEAVWGLAINALGWAGGVLSFVLSLTFMDFDWLSDARR</sequence>
<keyword evidence="2" id="KW-0472">Membrane</keyword>
<evidence type="ECO:0000313" key="4">
    <source>
        <dbReference type="Proteomes" id="UP000054498"/>
    </source>
</evidence>
<gene>
    <name evidence="3" type="ORF">MNEG_1640</name>
</gene>
<accession>A0A0D2MUU2</accession>
<evidence type="ECO:0000256" key="1">
    <source>
        <dbReference type="SAM" id="MobiDB-lite"/>
    </source>
</evidence>
<dbReference type="RefSeq" id="XP_013905334.1">
    <property type="nucleotide sequence ID" value="XM_014049880.1"/>
</dbReference>
<dbReference type="GeneID" id="25734155"/>